<reference evidence="2 3" key="1">
    <citation type="journal article" date="2013" name="Proc. Natl. Acad. Sci. U.S.A.">
        <title>Genome of an arbuscular mycorrhizal fungus provides insight into the oldest plant symbiosis.</title>
        <authorList>
            <person name="Tisserant E."/>
            <person name="Malbreil M."/>
            <person name="Kuo A."/>
            <person name="Kohler A."/>
            <person name="Symeonidi A."/>
            <person name="Balestrini R."/>
            <person name="Charron P."/>
            <person name="Duensing N."/>
            <person name="Frei Dit Frey N."/>
            <person name="Gianinazzi-Pearson V."/>
            <person name="Gilbert L.B."/>
            <person name="Handa Y."/>
            <person name="Herr J.R."/>
            <person name="Hijri M."/>
            <person name="Koul R."/>
            <person name="Kawaguchi M."/>
            <person name="Krajinski F."/>
            <person name="Lammers P.J."/>
            <person name="Masclaux F.G."/>
            <person name="Murat C."/>
            <person name="Morin E."/>
            <person name="Ndikumana S."/>
            <person name="Pagni M."/>
            <person name="Petitpierre D."/>
            <person name="Requena N."/>
            <person name="Rosikiewicz P."/>
            <person name="Riley R."/>
            <person name="Saito K."/>
            <person name="San Clemente H."/>
            <person name="Shapiro H."/>
            <person name="van Tuinen D."/>
            <person name="Becard G."/>
            <person name="Bonfante P."/>
            <person name="Paszkowski U."/>
            <person name="Shachar-Hill Y.Y."/>
            <person name="Tuskan G.A."/>
            <person name="Young P.W."/>
            <person name="Sanders I.R."/>
            <person name="Henrissat B."/>
            <person name="Rensing S.A."/>
            <person name="Grigoriev I.V."/>
            <person name="Corradi N."/>
            <person name="Roux C."/>
            <person name="Martin F."/>
        </authorList>
    </citation>
    <scope>NUCLEOTIDE SEQUENCE [LARGE SCALE GENOMIC DNA]</scope>
    <source>
        <strain evidence="2 3">DAOM 197198</strain>
    </source>
</reference>
<evidence type="ECO:0000256" key="1">
    <source>
        <dbReference type="SAM" id="MobiDB-lite"/>
    </source>
</evidence>
<proteinExistence type="predicted"/>
<accession>A0A2P4P748</accession>
<organism evidence="2 3">
    <name type="scientific">Rhizophagus irregularis (strain DAOM 181602 / DAOM 197198 / MUCL 43194)</name>
    <name type="common">Arbuscular mycorrhizal fungus</name>
    <name type="synonym">Glomus intraradices</name>
    <dbReference type="NCBI Taxonomy" id="747089"/>
    <lineage>
        <taxon>Eukaryota</taxon>
        <taxon>Fungi</taxon>
        <taxon>Fungi incertae sedis</taxon>
        <taxon>Mucoromycota</taxon>
        <taxon>Glomeromycotina</taxon>
        <taxon>Glomeromycetes</taxon>
        <taxon>Glomerales</taxon>
        <taxon>Glomeraceae</taxon>
        <taxon>Rhizophagus</taxon>
    </lineage>
</organism>
<dbReference type="Proteomes" id="UP000018888">
    <property type="component" value="Unassembled WGS sequence"/>
</dbReference>
<evidence type="ECO:0000313" key="2">
    <source>
        <dbReference type="EMBL" id="POG61220.1"/>
    </source>
</evidence>
<dbReference type="EMBL" id="AUPC02000351">
    <property type="protein sequence ID" value="POG61220.1"/>
    <property type="molecule type" value="Genomic_DNA"/>
</dbReference>
<gene>
    <name evidence="2" type="ORF">GLOIN_2v1486406</name>
</gene>
<feature type="region of interest" description="Disordered" evidence="1">
    <location>
        <begin position="144"/>
        <end position="163"/>
    </location>
</feature>
<name>A0A2P4P748_RHIID</name>
<comment type="caution">
    <text evidence="2">The sequence shown here is derived from an EMBL/GenBank/DDBJ whole genome shotgun (WGS) entry which is preliminary data.</text>
</comment>
<reference evidence="2 3" key="2">
    <citation type="journal article" date="2018" name="New Phytol.">
        <title>High intraspecific genome diversity in the model arbuscular mycorrhizal symbiont Rhizophagus irregularis.</title>
        <authorList>
            <person name="Chen E.C.H."/>
            <person name="Morin E."/>
            <person name="Beaudet D."/>
            <person name="Noel J."/>
            <person name="Yildirir G."/>
            <person name="Ndikumana S."/>
            <person name="Charron P."/>
            <person name="St-Onge C."/>
            <person name="Giorgi J."/>
            <person name="Kruger M."/>
            <person name="Marton T."/>
            <person name="Ropars J."/>
            <person name="Grigoriev I.V."/>
            <person name="Hainaut M."/>
            <person name="Henrissat B."/>
            <person name="Roux C."/>
            <person name="Martin F."/>
            <person name="Corradi N."/>
        </authorList>
    </citation>
    <scope>NUCLEOTIDE SEQUENCE [LARGE SCALE GENOMIC DNA]</scope>
    <source>
        <strain evidence="2 3">DAOM 197198</strain>
    </source>
</reference>
<dbReference type="AlphaFoldDB" id="A0A2P4P748"/>
<dbReference type="VEuPathDB" id="FungiDB:RhiirFUN_024969"/>
<keyword evidence="3" id="KW-1185">Reference proteome</keyword>
<protein>
    <submittedName>
        <fullName evidence="2">Uncharacterized protein</fullName>
    </submittedName>
</protein>
<feature type="compositionally biased region" description="Polar residues" evidence="1">
    <location>
        <begin position="154"/>
        <end position="163"/>
    </location>
</feature>
<evidence type="ECO:0000313" key="3">
    <source>
        <dbReference type="Proteomes" id="UP000018888"/>
    </source>
</evidence>
<sequence>MVLVHKVYTVNKQAKKESSTINRVLQIRVYPNRQQSQILNDAVWEERKFARAVVWLGMLLRGTVGVAPVTITDESIDEALTTKEEERGVAERLDNFAKEKESQNSDDYQKLDFLTREAKDILGYWRAKNQTHIDECVIVPINPKKNADSKYNHPKSTSDTSGQNTHVYCDHCDNYTQAHLSNVSLREKEE</sequence>